<dbReference type="EMBL" id="JAUMVS010000020">
    <property type="protein sequence ID" value="MDO4841473.1"/>
    <property type="molecule type" value="Genomic_DNA"/>
</dbReference>
<feature type="coiled-coil region" evidence="6">
    <location>
        <begin position="82"/>
        <end position="112"/>
    </location>
</feature>
<dbReference type="GO" id="GO:0008360">
    <property type="term" value="P:regulation of cell shape"/>
    <property type="evidence" value="ECO:0007669"/>
    <property type="project" value="UniProtKB-KW"/>
</dbReference>
<keyword evidence="6" id="KW-0175">Coiled coil</keyword>
<reference evidence="9" key="1">
    <citation type="submission" date="2023-07" db="EMBL/GenBank/DDBJ databases">
        <title>Between Cages and Wild: Unraveling the Impact of Captivity on Animal Microbiomes and Antimicrobial Resistance.</title>
        <authorList>
            <person name="Schmartz G.P."/>
            <person name="Rehner J."/>
            <person name="Schuff M.J."/>
            <person name="Becker S.L."/>
            <person name="Kravczyk M."/>
            <person name="Gurevich A."/>
            <person name="Francke R."/>
            <person name="Mueller R."/>
            <person name="Keller V."/>
            <person name="Keller A."/>
        </authorList>
    </citation>
    <scope>NUCLEOTIDE SEQUENCE</scope>
    <source>
        <strain evidence="9">S12M_St_49</strain>
    </source>
</reference>
<dbReference type="AlphaFoldDB" id="A0AA43RGL8"/>
<comment type="function">
    <text evidence="5">Involved in formation and maintenance of cell shape.</text>
</comment>
<dbReference type="Pfam" id="PF04085">
    <property type="entry name" value="MreC"/>
    <property type="match status" value="1"/>
</dbReference>
<evidence type="ECO:0000313" key="10">
    <source>
        <dbReference type="Proteomes" id="UP001168575"/>
    </source>
</evidence>
<proteinExistence type="inferred from homology"/>
<dbReference type="Gene3D" id="2.40.10.350">
    <property type="entry name" value="Rod shape-determining protein MreC, domain 2"/>
    <property type="match status" value="1"/>
</dbReference>
<keyword evidence="7" id="KW-0472">Membrane</keyword>
<accession>A0AA43RGL8</accession>
<dbReference type="PIRSF" id="PIRSF038471">
    <property type="entry name" value="MreC"/>
    <property type="match status" value="1"/>
</dbReference>
<evidence type="ECO:0000313" key="9">
    <source>
        <dbReference type="EMBL" id="MDO4841473.1"/>
    </source>
</evidence>
<evidence type="ECO:0000256" key="5">
    <source>
        <dbReference type="PIRNR" id="PIRNR038471"/>
    </source>
</evidence>
<feature type="transmembrane region" description="Helical" evidence="7">
    <location>
        <begin position="12"/>
        <end position="33"/>
    </location>
</feature>
<keyword evidence="7" id="KW-1133">Transmembrane helix</keyword>
<dbReference type="InterPro" id="IPR055342">
    <property type="entry name" value="MreC_beta-barrel_core"/>
</dbReference>
<protein>
    <recommendedName>
        <fullName evidence="2 5">Cell shape-determining protein MreC</fullName>
    </recommendedName>
    <alternativeName>
        <fullName evidence="4 5">Cell shape protein MreC</fullName>
    </alternativeName>
</protein>
<sequence>MNNGFSNKMPLFYVVATAVLCLLSVVSMVLWTAEGDNGMLHSLQQNVTKAISPLSIVSQNASTSSADAQKASEDQSASSESLSALKEQNAQLQAQVAKGEEYRQEVERLTELLNLKDNYNLDGITGHVIGRTTDNWNQTITIDVGTDDGSFVGATVCASYGVIGQITSVTNSTSVVRLLSDPLSGVAGMIQSSRATCVVEGSLDGLIVATNIPAGTQVNEGDIIITSGLGGSFTKGIIIGTVSNVTGNSKDGSLQATIKQTDRSTYEEVIVVKSAGDTGGSN</sequence>
<dbReference type="PANTHER" id="PTHR34138:SF1">
    <property type="entry name" value="CELL SHAPE-DETERMINING PROTEIN MREC"/>
    <property type="match status" value="1"/>
</dbReference>
<dbReference type="InterPro" id="IPR042177">
    <property type="entry name" value="Cell/Rod_1"/>
</dbReference>
<keyword evidence="7" id="KW-0812">Transmembrane</keyword>
<dbReference type="Gene3D" id="2.40.10.340">
    <property type="entry name" value="Rod shape-determining protein MreC, domain 1"/>
    <property type="match status" value="1"/>
</dbReference>
<dbReference type="PANTHER" id="PTHR34138">
    <property type="entry name" value="CELL SHAPE-DETERMINING PROTEIN MREC"/>
    <property type="match status" value="1"/>
</dbReference>
<dbReference type="Proteomes" id="UP001168575">
    <property type="component" value="Unassembled WGS sequence"/>
</dbReference>
<comment type="caution">
    <text evidence="9">The sequence shown here is derived from an EMBL/GenBank/DDBJ whole genome shotgun (WGS) entry which is preliminary data.</text>
</comment>
<evidence type="ECO:0000256" key="6">
    <source>
        <dbReference type="SAM" id="Coils"/>
    </source>
</evidence>
<dbReference type="InterPro" id="IPR007221">
    <property type="entry name" value="MreC"/>
</dbReference>
<evidence type="ECO:0000256" key="3">
    <source>
        <dbReference type="ARBA" id="ARBA00022960"/>
    </source>
</evidence>
<keyword evidence="10" id="KW-1185">Reference proteome</keyword>
<comment type="similarity">
    <text evidence="1 5">Belongs to the MreC family.</text>
</comment>
<evidence type="ECO:0000256" key="7">
    <source>
        <dbReference type="SAM" id="Phobius"/>
    </source>
</evidence>
<gene>
    <name evidence="9" type="primary">mreC</name>
    <name evidence="9" type="ORF">Q3982_02205</name>
</gene>
<organism evidence="9 10">
    <name type="scientific">Phoenicibacter congonensis</name>
    <dbReference type="NCBI Taxonomy" id="1944646"/>
    <lineage>
        <taxon>Bacteria</taxon>
        <taxon>Bacillati</taxon>
        <taxon>Actinomycetota</taxon>
        <taxon>Coriobacteriia</taxon>
        <taxon>Eggerthellales</taxon>
        <taxon>Eggerthellaceae</taxon>
        <taxon>Phoenicibacter</taxon>
    </lineage>
</organism>
<dbReference type="GO" id="GO:0005886">
    <property type="term" value="C:plasma membrane"/>
    <property type="evidence" value="ECO:0007669"/>
    <property type="project" value="TreeGrafter"/>
</dbReference>
<evidence type="ECO:0000256" key="1">
    <source>
        <dbReference type="ARBA" id="ARBA00009369"/>
    </source>
</evidence>
<keyword evidence="3 5" id="KW-0133">Cell shape</keyword>
<name>A0AA43RGL8_9ACTN</name>
<dbReference type="NCBIfam" id="TIGR00219">
    <property type="entry name" value="mreC"/>
    <property type="match status" value="1"/>
</dbReference>
<evidence type="ECO:0000259" key="8">
    <source>
        <dbReference type="Pfam" id="PF04085"/>
    </source>
</evidence>
<dbReference type="InterPro" id="IPR042175">
    <property type="entry name" value="Cell/Rod_MreC_2"/>
</dbReference>
<feature type="domain" description="Rod shape-determining protein MreC beta-barrel core" evidence="8">
    <location>
        <begin position="128"/>
        <end position="273"/>
    </location>
</feature>
<evidence type="ECO:0000256" key="4">
    <source>
        <dbReference type="ARBA" id="ARBA00032089"/>
    </source>
</evidence>
<evidence type="ECO:0000256" key="2">
    <source>
        <dbReference type="ARBA" id="ARBA00013855"/>
    </source>
</evidence>